<dbReference type="Proteomes" id="UP000243499">
    <property type="component" value="Chromosome 5"/>
</dbReference>
<feature type="compositionally biased region" description="Basic residues" evidence="1">
    <location>
        <begin position="40"/>
        <end position="55"/>
    </location>
</feature>
<dbReference type="AlphaFoldDB" id="A0A2T8ILQ2"/>
<evidence type="ECO:0000313" key="2">
    <source>
        <dbReference type="EMBL" id="PVH38602.1"/>
    </source>
</evidence>
<dbReference type="Gramene" id="PVH38602">
    <property type="protein sequence ID" value="PVH38602"/>
    <property type="gene ID" value="PAHAL_5G299500"/>
</dbReference>
<name>A0A2T8ILQ2_9POAL</name>
<feature type="region of interest" description="Disordered" evidence="1">
    <location>
        <begin position="21"/>
        <end position="81"/>
    </location>
</feature>
<evidence type="ECO:0000256" key="1">
    <source>
        <dbReference type="SAM" id="MobiDB-lite"/>
    </source>
</evidence>
<proteinExistence type="predicted"/>
<sequence length="81" mass="9128">MSMISSSTAAAVVTAHREAIWEGERRKQPQTMPVPTASTRNHHLRRLLILLHRHLQPPPPSRQIGRQSGKERGGSKHRPRG</sequence>
<accession>A0A2T8ILQ2</accession>
<reference evidence="2" key="1">
    <citation type="submission" date="2018-04" db="EMBL/GenBank/DDBJ databases">
        <title>WGS assembly of Panicum hallii.</title>
        <authorList>
            <person name="Lovell J."/>
            <person name="Jenkins J."/>
            <person name="Lowry D."/>
            <person name="Mamidi S."/>
            <person name="Sreedasyam A."/>
            <person name="Weng X."/>
            <person name="Barry K."/>
            <person name="Bonette J."/>
            <person name="Campitelli B."/>
            <person name="Daum C."/>
            <person name="Gordon S."/>
            <person name="Gould B."/>
            <person name="Lipzen A."/>
            <person name="Macqueen A."/>
            <person name="Palacio-Mejia J."/>
            <person name="Plott C."/>
            <person name="Shakirov E."/>
            <person name="Shu S."/>
            <person name="Yoshinaga Y."/>
            <person name="Zane M."/>
            <person name="Rokhsar D."/>
            <person name="Grimwood J."/>
            <person name="Schmutz J."/>
            <person name="Juenger T."/>
        </authorList>
    </citation>
    <scope>NUCLEOTIDE SEQUENCE [LARGE SCALE GENOMIC DNA]</scope>
    <source>
        <strain evidence="2">FIL2</strain>
    </source>
</reference>
<feature type="compositionally biased region" description="Polar residues" evidence="1">
    <location>
        <begin position="29"/>
        <end position="39"/>
    </location>
</feature>
<protein>
    <submittedName>
        <fullName evidence="2">Uncharacterized protein</fullName>
    </submittedName>
</protein>
<gene>
    <name evidence="2" type="ORF">PAHAL_5G299500</name>
</gene>
<organism evidence="2">
    <name type="scientific">Panicum hallii</name>
    <dbReference type="NCBI Taxonomy" id="206008"/>
    <lineage>
        <taxon>Eukaryota</taxon>
        <taxon>Viridiplantae</taxon>
        <taxon>Streptophyta</taxon>
        <taxon>Embryophyta</taxon>
        <taxon>Tracheophyta</taxon>
        <taxon>Spermatophyta</taxon>
        <taxon>Magnoliopsida</taxon>
        <taxon>Liliopsida</taxon>
        <taxon>Poales</taxon>
        <taxon>Poaceae</taxon>
        <taxon>PACMAD clade</taxon>
        <taxon>Panicoideae</taxon>
        <taxon>Panicodae</taxon>
        <taxon>Paniceae</taxon>
        <taxon>Panicinae</taxon>
        <taxon>Panicum</taxon>
        <taxon>Panicum sect. Panicum</taxon>
    </lineage>
</organism>
<dbReference type="EMBL" id="CM008050">
    <property type="protein sequence ID" value="PVH38602.1"/>
    <property type="molecule type" value="Genomic_DNA"/>
</dbReference>